<reference evidence="1" key="3">
    <citation type="submission" date="2015-02" db="UniProtKB">
        <authorList>
            <consortium name="EnsemblProtists"/>
        </authorList>
    </citation>
    <scope>IDENTIFICATION</scope>
    <source>
        <strain evidence="1">DAOM BR144</strain>
    </source>
</reference>
<reference evidence="2" key="1">
    <citation type="journal article" date="2010" name="Genome Biol.">
        <title>Genome sequence of the necrotrophic plant pathogen Pythium ultimum reveals original pathogenicity mechanisms and effector repertoire.</title>
        <authorList>
            <person name="Levesque C.A."/>
            <person name="Brouwer H."/>
            <person name="Cano L."/>
            <person name="Hamilton J.P."/>
            <person name="Holt C."/>
            <person name="Huitema E."/>
            <person name="Raffaele S."/>
            <person name="Robideau G.P."/>
            <person name="Thines M."/>
            <person name="Win J."/>
            <person name="Zerillo M.M."/>
            <person name="Beakes G.W."/>
            <person name="Boore J.L."/>
            <person name="Busam D."/>
            <person name="Dumas B."/>
            <person name="Ferriera S."/>
            <person name="Fuerstenberg S.I."/>
            <person name="Gachon C.M."/>
            <person name="Gaulin E."/>
            <person name="Govers F."/>
            <person name="Grenville-Briggs L."/>
            <person name="Horner N."/>
            <person name="Hostetler J."/>
            <person name="Jiang R.H."/>
            <person name="Johnson J."/>
            <person name="Krajaejun T."/>
            <person name="Lin H."/>
            <person name="Meijer H.J."/>
            <person name="Moore B."/>
            <person name="Morris P."/>
            <person name="Phuntmart V."/>
            <person name="Puiu D."/>
            <person name="Shetty J."/>
            <person name="Stajich J.E."/>
            <person name="Tripathy S."/>
            <person name="Wawra S."/>
            <person name="van West P."/>
            <person name="Whitty B.R."/>
            <person name="Coutinho P.M."/>
            <person name="Henrissat B."/>
            <person name="Martin F."/>
            <person name="Thomas P.D."/>
            <person name="Tyler B.M."/>
            <person name="De Vries R.P."/>
            <person name="Kamoun S."/>
            <person name="Yandell M."/>
            <person name="Tisserat N."/>
            <person name="Buell C.R."/>
        </authorList>
    </citation>
    <scope>NUCLEOTIDE SEQUENCE</scope>
    <source>
        <strain evidence="2">DAOM:BR144</strain>
    </source>
</reference>
<evidence type="ECO:0000313" key="2">
    <source>
        <dbReference type="Proteomes" id="UP000019132"/>
    </source>
</evidence>
<sequence>MQKVTADREQKKLEDEQKYSFKRLYEEKDKEVLSLFRHAVSSEEKVNEILYRRSLSETLSQSWGRTMRKSDERLLVT</sequence>
<organism evidence="1 2">
    <name type="scientific">Globisporangium ultimum (strain ATCC 200006 / CBS 805.95 / DAOM BR144)</name>
    <name type="common">Pythium ultimum</name>
    <dbReference type="NCBI Taxonomy" id="431595"/>
    <lineage>
        <taxon>Eukaryota</taxon>
        <taxon>Sar</taxon>
        <taxon>Stramenopiles</taxon>
        <taxon>Oomycota</taxon>
        <taxon>Peronosporomycetes</taxon>
        <taxon>Pythiales</taxon>
        <taxon>Pythiaceae</taxon>
        <taxon>Globisporangium</taxon>
    </lineage>
</organism>
<protein>
    <submittedName>
        <fullName evidence="1">Uncharacterized protein</fullName>
    </submittedName>
</protein>
<evidence type="ECO:0000313" key="1">
    <source>
        <dbReference type="EnsemblProtists" id="PYU1_T010203"/>
    </source>
</evidence>
<reference evidence="2" key="2">
    <citation type="submission" date="2010-04" db="EMBL/GenBank/DDBJ databases">
        <authorList>
            <person name="Buell R."/>
            <person name="Hamilton J."/>
            <person name="Hostetler J."/>
        </authorList>
    </citation>
    <scope>NUCLEOTIDE SEQUENCE [LARGE SCALE GENOMIC DNA]</scope>
    <source>
        <strain evidence="2">DAOM:BR144</strain>
    </source>
</reference>
<dbReference type="InParanoid" id="K3WZ04"/>
<dbReference type="Proteomes" id="UP000019132">
    <property type="component" value="Unassembled WGS sequence"/>
</dbReference>
<dbReference type="VEuPathDB" id="FungiDB:PYU1_G010183"/>
<dbReference type="EnsemblProtists" id="PYU1_T010203">
    <property type="protein sequence ID" value="PYU1_T010203"/>
    <property type="gene ID" value="PYU1_G010183"/>
</dbReference>
<keyword evidence="2" id="KW-1185">Reference proteome</keyword>
<accession>K3WZ04</accession>
<name>K3WZ04_GLOUD</name>
<dbReference type="HOGENOM" id="CLU_2643459_0_0_1"/>
<dbReference type="EMBL" id="GL376623">
    <property type="status" value="NOT_ANNOTATED_CDS"/>
    <property type="molecule type" value="Genomic_DNA"/>
</dbReference>
<dbReference type="AlphaFoldDB" id="K3WZ04"/>
<proteinExistence type="predicted"/>